<dbReference type="Proteomes" id="UP000823775">
    <property type="component" value="Unassembled WGS sequence"/>
</dbReference>
<keyword evidence="3" id="KW-1185">Reference proteome</keyword>
<comment type="caution">
    <text evidence="2">The sequence shown here is derived from an EMBL/GenBank/DDBJ whole genome shotgun (WGS) entry which is preliminary data.</text>
</comment>
<evidence type="ECO:0000313" key="3">
    <source>
        <dbReference type="Proteomes" id="UP000823775"/>
    </source>
</evidence>
<name>A0ABS8UQD6_DATST</name>
<organism evidence="2 3">
    <name type="scientific">Datura stramonium</name>
    <name type="common">Jimsonweed</name>
    <name type="synonym">Common thornapple</name>
    <dbReference type="NCBI Taxonomy" id="4076"/>
    <lineage>
        <taxon>Eukaryota</taxon>
        <taxon>Viridiplantae</taxon>
        <taxon>Streptophyta</taxon>
        <taxon>Embryophyta</taxon>
        <taxon>Tracheophyta</taxon>
        <taxon>Spermatophyta</taxon>
        <taxon>Magnoliopsida</taxon>
        <taxon>eudicotyledons</taxon>
        <taxon>Gunneridae</taxon>
        <taxon>Pentapetalae</taxon>
        <taxon>asterids</taxon>
        <taxon>lamiids</taxon>
        <taxon>Solanales</taxon>
        <taxon>Solanaceae</taxon>
        <taxon>Solanoideae</taxon>
        <taxon>Datureae</taxon>
        <taxon>Datura</taxon>
    </lineage>
</organism>
<protein>
    <submittedName>
        <fullName evidence="2">Uncharacterized protein</fullName>
    </submittedName>
</protein>
<dbReference type="EMBL" id="JACEIK010002337">
    <property type="protein sequence ID" value="MCD9560543.1"/>
    <property type="molecule type" value="Genomic_DNA"/>
</dbReference>
<sequence>MLDPFCDTLISHRSGFQNLKWVIAIAATSANRRSSLIDLPNIAYWHHSAMYRRFVDPDRHFVGKGNSSSSTRVAQIHYHSYHRFRIVRADGVIILDTKTDKDAPSMKRAKCTMSKTPPPHSASSTTSTTQFHLAVAPTPTPPDLLKIAQRAQVHESQLVKLAKAIPSMIQIAIKKAMQPAKDKLKSLCSTVEVLKSKVISLRQEDPSP</sequence>
<feature type="region of interest" description="Disordered" evidence="1">
    <location>
        <begin position="105"/>
        <end position="126"/>
    </location>
</feature>
<evidence type="ECO:0000256" key="1">
    <source>
        <dbReference type="SAM" id="MobiDB-lite"/>
    </source>
</evidence>
<proteinExistence type="predicted"/>
<reference evidence="2 3" key="1">
    <citation type="journal article" date="2021" name="BMC Genomics">
        <title>Datura genome reveals duplications of psychoactive alkaloid biosynthetic genes and high mutation rate following tissue culture.</title>
        <authorList>
            <person name="Rajewski A."/>
            <person name="Carter-House D."/>
            <person name="Stajich J."/>
            <person name="Litt A."/>
        </authorList>
    </citation>
    <scope>NUCLEOTIDE SEQUENCE [LARGE SCALE GENOMIC DNA]</scope>
    <source>
        <strain evidence="2">AR-01</strain>
    </source>
</reference>
<accession>A0ABS8UQD6</accession>
<gene>
    <name evidence="2" type="ORF">HAX54_019240</name>
</gene>
<evidence type="ECO:0000313" key="2">
    <source>
        <dbReference type="EMBL" id="MCD9560543.1"/>
    </source>
</evidence>